<reference evidence="3" key="1">
    <citation type="submission" date="2023-07" db="EMBL/GenBank/DDBJ databases">
        <title>30 novel species of actinomycetes from the DSMZ collection.</title>
        <authorList>
            <person name="Nouioui I."/>
        </authorList>
    </citation>
    <scope>NUCLEOTIDE SEQUENCE [LARGE SCALE GENOMIC DNA]</scope>
    <source>
        <strain evidence="3">DSM 41886</strain>
    </source>
</reference>
<protein>
    <recommendedName>
        <fullName evidence="4">Antibiotic biosynthesis monooxygenase</fullName>
    </recommendedName>
</protein>
<organism evidence="2 3">
    <name type="scientific">Streptomyces johnsoniae</name>
    <dbReference type="NCBI Taxonomy" id="3075532"/>
    <lineage>
        <taxon>Bacteria</taxon>
        <taxon>Bacillati</taxon>
        <taxon>Actinomycetota</taxon>
        <taxon>Actinomycetes</taxon>
        <taxon>Kitasatosporales</taxon>
        <taxon>Streptomycetaceae</taxon>
        <taxon>Streptomyces</taxon>
    </lineage>
</organism>
<dbReference type="Gene3D" id="3.30.70.100">
    <property type="match status" value="2"/>
</dbReference>
<keyword evidence="3" id="KW-1185">Reference proteome</keyword>
<proteinExistence type="predicted"/>
<dbReference type="Proteomes" id="UP001183615">
    <property type="component" value="Unassembled WGS sequence"/>
</dbReference>
<sequence length="235" mass="26841">MTAQTRDMGGPMAIVNRFTVKEDTRLFEREFLQHAGWFGSQASIDFMATFQVIKRPEVYLHFGFWQTLAAFLDAVHDETYLLRAERLGRMMDTHADQTVSVRRVLGEKSCDLTTSTAVFITHFKVSGNCREFERNLYERCDIFAEEARWCGTQVLRSIISPRSYINLEWAHASGRLKRAHHNARYRRLSSMLVEAADVVTEEARCVASQSGDRTLIAPPKPSREAVSPAGRHLVQ</sequence>
<evidence type="ECO:0000256" key="1">
    <source>
        <dbReference type="SAM" id="MobiDB-lite"/>
    </source>
</evidence>
<accession>A0ABU2RWE2</accession>
<evidence type="ECO:0000313" key="2">
    <source>
        <dbReference type="EMBL" id="MDT0441062.1"/>
    </source>
</evidence>
<evidence type="ECO:0000313" key="3">
    <source>
        <dbReference type="Proteomes" id="UP001183615"/>
    </source>
</evidence>
<dbReference type="EMBL" id="JAVREV010000001">
    <property type="protein sequence ID" value="MDT0441062.1"/>
    <property type="molecule type" value="Genomic_DNA"/>
</dbReference>
<evidence type="ECO:0008006" key="4">
    <source>
        <dbReference type="Google" id="ProtNLM"/>
    </source>
</evidence>
<dbReference type="RefSeq" id="WP_311614554.1">
    <property type="nucleotide sequence ID" value="NZ_JAVREV010000001.1"/>
</dbReference>
<name>A0ABU2RWE2_9ACTN</name>
<comment type="caution">
    <text evidence="2">The sequence shown here is derived from an EMBL/GenBank/DDBJ whole genome shotgun (WGS) entry which is preliminary data.</text>
</comment>
<gene>
    <name evidence="2" type="ORF">RM779_00385</name>
</gene>
<feature type="region of interest" description="Disordered" evidence="1">
    <location>
        <begin position="210"/>
        <end position="235"/>
    </location>
</feature>